<dbReference type="EMBL" id="WJYN01000014">
    <property type="protein sequence ID" value="MRT01547.1"/>
    <property type="molecule type" value="Genomic_DNA"/>
</dbReference>
<evidence type="ECO:0000259" key="1">
    <source>
        <dbReference type="Pfam" id="PF11740"/>
    </source>
</evidence>
<proteinExistence type="predicted"/>
<reference evidence="2 3" key="1">
    <citation type="submission" date="2019-11" db="EMBL/GenBank/DDBJ databases">
        <title>Phenotypic characterization of an OXA-22 and OXA-60 co-producing Ralstonia pickettii clinical strain.</title>
        <authorList>
            <person name="He F."/>
        </authorList>
    </citation>
    <scope>NUCLEOTIDE SEQUENCE [LARGE SCALE GENOMIC DNA]</scope>
    <source>
        <strain evidence="2 3">PSLESD1</strain>
    </source>
</reference>
<name>A0A7X2HRW5_RALPI</name>
<evidence type="ECO:0000313" key="2">
    <source>
        <dbReference type="EMBL" id="MRT01547.1"/>
    </source>
</evidence>
<gene>
    <name evidence="2" type="ORF">GJQ57_23160</name>
</gene>
<evidence type="ECO:0000313" key="3">
    <source>
        <dbReference type="Proteomes" id="UP000441032"/>
    </source>
</evidence>
<comment type="caution">
    <text evidence="2">The sequence shown here is derived from an EMBL/GenBank/DDBJ whole genome shotgun (WGS) entry which is preliminary data.</text>
</comment>
<protein>
    <recommendedName>
        <fullName evidence="1">KfrA N-terminal DNA-binding domain-containing protein</fullName>
    </recommendedName>
</protein>
<dbReference type="Proteomes" id="UP000441032">
    <property type="component" value="Unassembled WGS sequence"/>
</dbReference>
<organism evidence="2 3">
    <name type="scientific">Ralstonia pickettii</name>
    <name type="common">Burkholderia pickettii</name>
    <dbReference type="NCBI Taxonomy" id="329"/>
    <lineage>
        <taxon>Bacteria</taxon>
        <taxon>Pseudomonadati</taxon>
        <taxon>Pseudomonadota</taxon>
        <taxon>Betaproteobacteria</taxon>
        <taxon>Burkholderiales</taxon>
        <taxon>Burkholderiaceae</taxon>
        <taxon>Ralstonia</taxon>
    </lineage>
</organism>
<dbReference type="RefSeq" id="WP_154209001.1">
    <property type="nucleotide sequence ID" value="NZ_WJYN01000014.1"/>
</dbReference>
<dbReference type="Pfam" id="PF11740">
    <property type="entry name" value="KfrA_N"/>
    <property type="match status" value="1"/>
</dbReference>
<sequence length="100" mass="10766">MTPRQLRTDAPQDLGAYTPVSSTWVETTRSSMGKKNVGGRPGITVDDVKNACEALRQQGRPIGPVNVRLELGRGSFTTIVRALRALGLTQTRGSKGKSSR</sequence>
<feature type="domain" description="KfrA N-terminal DNA-binding" evidence="1">
    <location>
        <begin position="45"/>
        <end position="87"/>
    </location>
</feature>
<accession>A0A7X2HRW5</accession>
<dbReference type="AlphaFoldDB" id="A0A7X2HRW5"/>
<dbReference type="InterPro" id="IPR021104">
    <property type="entry name" value="KfrA_DNA-bd_N"/>
</dbReference>